<proteinExistence type="predicted"/>
<gene>
    <name evidence="1" type="ORF">C7419_101482</name>
</gene>
<reference evidence="1 2" key="1">
    <citation type="submission" date="2018-05" db="EMBL/GenBank/DDBJ databases">
        <title>Genomic Encyclopedia of Type Strains, Phase IV (KMG-V): Genome sequencing to study the core and pangenomes of soil and plant-associated prokaryotes.</title>
        <authorList>
            <person name="Whitman W."/>
        </authorList>
    </citation>
    <scope>NUCLEOTIDE SEQUENCE [LARGE SCALE GENOMIC DNA]</scope>
    <source>
        <strain evidence="1 2">SLV-132</strain>
    </source>
</reference>
<sequence>MQAHRYAIYLAPAEPFRTLGAQWLGRCPDKGLDAGALVSAPILVPDDPRRKPWVEAPAHYGLHATLKPPFRLAEGTDATMLDAAARAFAQGRPAFDVPLVLRALRGFIAWCLAEHPHGRQQMHALADDAVRAFERFRAPATPEEIARRNPARLGDAQRDMLARWGYPYLFETFVFHITLTGMVPEPELRDAMSLLERLAAPLRDVPLHVDGIAVFVQPARGEDFLVARHYGFDGSVTDGAGAAYMAP</sequence>
<keyword evidence="2" id="KW-1185">Reference proteome</keyword>
<organism evidence="1 2">
    <name type="scientific">Cupriavidus plantarum</name>
    <dbReference type="NCBI Taxonomy" id="942865"/>
    <lineage>
        <taxon>Bacteria</taxon>
        <taxon>Pseudomonadati</taxon>
        <taxon>Pseudomonadota</taxon>
        <taxon>Betaproteobacteria</taxon>
        <taxon>Burkholderiales</taxon>
        <taxon>Burkholderiaceae</taxon>
        <taxon>Cupriavidus</taxon>
    </lineage>
</organism>
<evidence type="ECO:0000313" key="2">
    <source>
        <dbReference type="Proteomes" id="UP000245754"/>
    </source>
</evidence>
<dbReference type="Pfam" id="PF06299">
    <property type="entry name" value="DUF1045"/>
    <property type="match status" value="1"/>
</dbReference>
<comment type="caution">
    <text evidence="1">The sequence shown here is derived from an EMBL/GenBank/DDBJ whole genome shotgun (WGS) entry which is preliminary data.</text>
</comment>
<dbReference type="EMBL" id="QGGT01000001">
    <property type="protein sequence ID" value="PWK36624.1"/>
    <property type="molecule type" value="Genomic_DNA"/>
</dbReference>
<dbReference type="InterPro" id="IPR009389">
    <property type="entry name" value="DUF1045"/>
</dbReference>
<accession>A0A316EVE4</accession>
<dbReference type="Proteomes" id="UP000245754">
    <property type="component" value="Unassembled WGS sequence"/>
</dbReference>
<dbReference type="RefSeq" id="WP_109580433.1">
    <property type="nucleotide sequence ID" value="NZ_QGGT01000001.1"/>
</dbReference>
<name>A0A316EVE4_9BURK</name>
<dbReference type="AlphaFoldDB" id="A0A316EVE4"/>
<protein>
    <submittedName>
        <fullName evidence="1">Uncharacterized protein DUF1045</fullName>
    </submittedName>
</protein>
<evidence type="ECO:0000313" key="1">
    <source>
        <dbReference type="EMBL" id="PWK36624.1"/>
    </source>
</evidence>
<dbReference type="PIRSF" id="PIRSF033328">
    <property type="entry name" value="Phest_Mll4975"/>
    <property type="match status" value="1"/>
</dbReference>